<dbReference type="Pfam" id="PF07715">
    <property type="entry name" value="Plug"/>
    <property type="match status" value="1"/>
</dbReference>
<dbReference type="InterPro" id="IPR008969">
    <property type="entry name" value="CarboxyPept-like_regulatory"/>
</dbReference>
<accession>A0ABU9HVW9</accession>
<evidence type="ECO:0000256" key="6">
    <source>
        <dbReference type="ARBA" id="ARBA00023136"/>
    </source>
</evidence>
<sequence>MKFISANKGLRVLFYSLALATLPLSALARAHASPSGKAFFQQSVSGTVSDGSGPLPGAAIVIKGSGRSATTDAEGKFSIAATPDDILIVSFVGFKTVELPVGAQAVINVVLQEDSLQLEEVTINAGYYNVKQKESTGNISRITSKDIETQPVSNVLATMQGRMAGVSITQDSGAPGGAFQIRIRGQNSLRAEGNDPLYIIDGVPFSSETIGFSETSGFNPSMTSPLNGINPADIASIEVLKDADATAIYGSRGANGVVLITTKKGKVGKTAFSVTASTSAGKVTTMLDLMKTEQYLAMRRQAYANDGITEYPATAYDVNGTWDQNRYTDWQKELIGGTAQITSLQASVSGGSESTQYQLSGDYRTETTVMPGDFSYDRGSVHFNANHGSPDDRFKLTFSSGYSFQKNDLPAADLTTTSRNLAPNAPALYKPDGTLNWENNTWTNPLAALEQQFTANINTLTASTVLSYAVTPSLIIKANLGYNEVANSESKTMPSTMYNPSFGYGSESSSIELNQTGRKSWIIEPQVSWSGNWSKGKIEALAGATFQRQQTDRLFQFGYGFPSNTLMNNLAAASLVYVYTDDMTIYKYQALFARVNYNWDGRYIVNLTGRRDGSSRFGPGNQFANFGAVGAAWIFSNEDFLNESKVLSFGKIRGSYGTTGNDQIGDYQYYNTYATNGVTYDGIIGLQPTRLYNPNFGWEINKKLEAGLELGFFKDRVFATASWYRNRSSNQLVGIPLPGTTGFSVLTANLDAEVENSGVEFTLRTINIDNGAFSWSTSFNIAANRNKLIAFPGLEASSYATTYRIGESLSIVNLYGYNGVNAETGRYEFTDFNGDGTISYLDDRKAIVDLTPSFFGGLQNQLQYKGFSLDFLFHFVKQENLAPTPGAPGTAVNQRADIADVWSQPGDQATYQRFTAGFDSAAMLAFSQFNSSTGAIQDASFIRLKNIALSYDVPASLIKGTKLRLFATGQNVFTLTSYKNGDPELRFGGSLPPLRVFTGGVQLSF</sequence>
<evidence type="ECO:0000256" key="7">
    <source>
        <dbReference type="ARBA" id="ARBA00023237"/>
    </source>
</evidence>
<dbReference type="InterPro" id="IPR012910">
    <property type="entry name" value="Plug_dom"/>
</dbReference>
<dbReference type="RefSeq" id="WP_341696166.1">
    <property type="nucleotide sequence ID" value="NZ_JBBYHR010000003.1"/>
</dbReference>
<keyword evidence="5 9" id="KW-0798">TonB box</keyword>
<keyword evidence="3 8" id="KW-1134">Transmembrane beta strand</keyword>
<evidence type="ECO:0000256" key="4">
    <source>
        <dbReference type="ARBA" id="ARBA00022692"/>
    </source>
</evidence>
<dbReference type="EMBL" id="JBBYHR010000003">
    <property type="protein sequence ID" value="MEL1243848.1"/>
    <property type="molecule type" value="Genomic_DNA"/>
</dbReference>
<dbReference type="InterPro" id="IPR023997">
    <property type="entry name" value="TonB-dep_OMP_SusC/RagA_CS"/>
</dbReference>
<keyword evidence="2 8" id="KW-0813">Transport</keyword>
<feature type="domain" description="TonB-dependent receptor plug" evidence="12">
    <location>
        <begin position="132"/>
        <end position="257"/>
    </location>
</feature>
<dbReference type="PROSITE" id="PS52016">
    <property type="entry name" value="TONB_DEPENDENT_REC_3"/>
    <property type="match status" value="1"/>
</dbReference>
<dbReference type="InterPro" id="IPR023996">
    <property type="entry name" value="TonB-dep_OMP_SusC/RagA"/>
</dbReference>
<proteinExistence type="inferred from homology"/>
<keyword evidence="6 8" id="KW-0472">Membrane</keyword>
<dbReference type="InterPro" id="IPR037066">
    <property type="entry name" value="Plug_dom_sf"/>
</dbReference>
<keyword evidence="4 8" id="KW-0812">Transmembrane</keyword>
<keyword evidence="10" id="KW-0732">Signal</keyword>
<evidence type="ECO:0000256" key="9">
    <source>
        <dbReference type="RuleBase" id="RU003357"/>
    </source>
</evidence>
<dbReference type="Pfam" id="PF13715">
    <property type="entry name" value="CarbopepD_reg_2"/>
    <property type="match status" value="1"/>
</dbReference>
<feature type="chain" id="PRO_5046356110" evidence="10">
    <location>
        <begin position="29"/>
        <end position="1005"/>
    </location>
</feature>
<dbReference type="Proteomes" id="UP001464555">
    <property type="component" value="Unassembled WGS sequence"/>
</dbReference>
<evidence type="ECO:0000256" key="8">
    <source>
        <dbReference type="PROSITE-ProRule" id="PRU01360"/>
    </source>
</evidence>
<reference evidence="13 14" key="1">
    <citation type="submission" date="2024-04" db="EMBL/GenBank/DDBJ databases">
        <title>Flavobacterium sp. DGU11 16S ribosomal RNA gene Genome sequencing and assembly.</title>
        <authorList>
            <person name="Park S."/>
        </authorList>
    </citation>
    <scope>NUCLEOTIDE SEQUENCE [LARGE SCALE GENOMIC DNA]</scope>
    <source>
        <strain evidence="13 14">DGU11</strain>
    </source>
</reference>
<keyword evidence="7 8" id="KW-0998">Cell outer membrane</keyword>
<keyword evidence="14" id="KW-1185">Reference proteome</keyword>
<dbReference type="Pfam" id="PF00593">
    <property type="entry name" value="TonB_dep_Rec_b-barrel"/>
    <property type="match status" value="1"/>
</dbReference>
<dbReference type="InterPro" id="IPR000531">
    <property type="entry name" value="Beta-barrel_TonB"/>
</dbReference>
<evidence type="ECO:0000256" key="2">
    <source>
        <dbReference type="ARBA" id="ARBA00022448"/>
    </source>
</evidence>
<gene>
    <name evidence="13" type="ORF">AAEO56_06200</name>
</gene>
<dbReference type="Gene3D" id="2.60.40.1120">
    <property type="entry name" value="Carboxypeptidase-like, regulatory domain"/>
    <property type="match status" value="1"/>
</dbReference>
<evidence type="ECO:0000256" key="1">
    <source>
        <dbReference type="ARBA" id="ARBA00004571"/>
    </source>
</evidence>
<dbReference type="Gene3D" id="2.170.130.10">
    <property type="entry name" value="TonB-dependent receptor, plug domain"/>
    <property type="match status" value="1"/>
</dbReference>
<dbReference type="Gene3D" id="2.40.170.20">
    <property type="entry name" value="TonB-dependent receptor, beta-barrel domain"/>
    <property type="match status" value="1"/>
</dbReference>
<evidence type="ECO:0000259" key="11">
    <source>
        <dbReference type="Pfam" id="PF00593"/>
    </source>
</evidence>
<evidence type="ECO:0000256" key="3">
    <source>
        <dbReference type="ARBA" id="ARBA00022452"/>
    </source>
</evidence>
<organism evidence="13 14">
    <name type="scientific">Flavobacterium arundinis</name>
    <dbReference type="NCBI Taxonomy" id="3139143"/>
    <lineage>
        <taxon>Bacteria</taxon>
        <taxon>Pseudomonadati</taxon>
        <taxon>Bacteroidota</taxon>
        <taxon>Flavobacteriia</taxon>
        <taxon>Flavobacteriales</taxon>
        <taxon>Flavobacteriaceae</taxon>
        <taxon>Flavobacterium</taxon>
    </lineage>
</organism>
<dbReference type="NCBIfam" id="TIGR04056">
    <property type="entry name" value="OMP_RagA_SusC"/>
    <property type="match status" value="1"/>
</dbReference>
<evidence type="ECO:0000313" key="14">
    <source>
        <dbReference type="Proteomes" id="UP001464555"/>
    </source>
</evidence>
<comment type="caution">
    <text evidence="13">The sequence shown here is derived from an EMBL/GenBank/DDBJ whole genome shotgun (WGS) entry which is preliminary data.</text>
</comment>
<feature type="domain" description="TonB-dependent receptor-like beta-barrel" evidence="11">
    <location>
        <begin position="421"/>
        <end position="833"/>
    </location>
</feature>
<name>A0ABU9HVW9_9FLAO</name>
<comment type="subcellular location">
    <subcellularLocation>
        <location evidence="1 8">Cell outer membrane</location>
        <topology evidence="1 8">Multi-pass membrane protein</topology>
    </subcellularLocation>
</comment>
<dbReference type="SUPFAM" id="SSF49464">
    <property type="entry name" value="Carboxypeptidase regulatory domain-like"/>
    <property type="match status" value="1"/>
</dbReference>
<evidence type="ECO:0000256" key="10">
    <source>
        <dbReference type="SAM" id="SignalP"/>
    </source>
</evidence>
<dbReference type="SUPFAM" id="SSF56935">
    <property type="entry name" value="Porins"/>
    <property type="match status" value="1"/>
</dbReference>
<dbReference type="NCBIfam" id="TIGR04057">
    <property type="entry name" value="SusC_RagA_signa"/>
    <property type="match status" value="1"/>
</dbReference>
<dbReference type="InterPro" id="IPR039426">
    <property type="entry name" value="TonB-dep_rcpt-like"/>
</dbReference>
<dbReference type="InterPro" id="IPR036942">
    <property type="entry name" value="Beta-barrel_TonB_sf"/>
</dbReference>
<feature type="signal peptide" evidence="10">
    <location>
        <begin position="1"/>
        <end position="28"/>
    </location>
</feature>
<evidence type="ECO:0000256" key="5">
    <source>
        <dbReference type="ARBA" id="ARBA00023077"/>
    </source>
</evidence>
<evidence type="ECO:0000313" key="13">
    <source>
        <dbReference type="EMBL" id="MEL1243848.1"/>
    </source>
</evidence>
<evidence type="ECO:0000259" key="12">
    <source>
        <dbReference type="Pfam" id="PF07715"/>
    </source>
</evidence>
<comment type="similarity">
    <text evidence="8 9">Belongs to the TonB-dependent receptor family.</text>
</comment>
<protein>
    <submittedName>
        <fullName evidence="13">SusC/RagA family TonB-linked outer membrane protein</fullName>
    </submittedName>
</protein>